<dbReference type="AlphaFoldDB" id="A0A9D1EBU3"/>
<proteinExistence type="predicted"/>
<protein>
    <submittedName>
        <fullName evidence="1">Uncharacterized protein</fullName>
    </submittedName>
</protein>
<reference evidence="1" key="2">
    <citation type="journal article" date="2021" name="PeerJ">
        <title>Extensive microbial diversity within the chicken gut microbiome revealed by metagenomics and culture.</title>
        <authorList>
            <person name="Gilroy R."/>
            <person name="Ravi A."/>
            <person name="Getino M."/>
            <person name="Pursley I."/>
            <person name="Horton D.L."/>
            <person name="Alikhan N.F."/>
            <person name="Baker D."/>
            <person name="Gharbi K."/>
            <person name="Hall N."/>
            <person name="Watson M."/>
            <person name="Adriaenssens E.M."/>
            <person name="Foster-Nyarko E."/>
            <person name="Jarju S."/>
            <person name="Secka A."/>
            <person name="Antonio M."/>
            <person name="Oren A."/>
            <person name="Chaudhuri R.R."/>
            <person name="La Ragione R."/>
            <person name="Hildebrand F."/>
            <person name="Pallen M.J."/>
        </authorList>
    </citation>
    <scope>NUCLEOTIDE SEQUENCE</scope>
    <source>
        <strain evidence="1">ChiSjej5B23-6657</strain>
    </source>
</reference>
<sequence length="72" mass="8108">MSDISRVFLLVPAKYRTGTSKNKLKSYKDKILPLELDNGSFFFACFLNIFIKTGCFCCAMGKEEADAGKEKQ</sequence>
<accession>A0A9D1EBU3</accession>
<name>A0A9D1EBU3_9FIRM</name>
<evidence type="ECO:0000313" key="1">
    <source>
        <dbReference type="EMBL" id="HIR71661.1"/>
    </source>
</evidence>
<comment type="caution">
    <text evidence="1">The sequence shown here is derived from an EMBL/GenBank/DDBJ whole genome shotgun (WGS) entry which is preliminary data.</text>
</comment>
<dbReference type="EMBL" id="DVHM01000178">
    <property type="protein sequence ID" value="HIR71661.1"/>
    <property type="molecule type" value="Genomic_DNA"/>
</dbReference>
<dbReference type="Proteomes" id="UP000823912">
    <property type="component" value="Unassembled WGS sequence"/>
</dbReference>
<organism evidence="1 2">
    <name type="scientific">Candidatus Pullilachnospira gallistercoris</name>
    <dbReference type="NCBI Taxonomy" id="2840911"/>
    <lineage>
        <taxon>Bacteria</taxon>
        <taxon>Bacillati</taxon>
        <taxon>Bacillota</taxon>
        <taxon>Clostridia</taxon>
        <taxon>Lachnospirales</taxon>
        <taxon>Lachnospiraceae</taxon>
        <taxon>Lachnospiraceae incertae sedis</taxon>
        <taxon>Candidatus Pullilachnospira</taxon>
    </lineage>
</organism>
<reference evidence="1" key="1">
    <citation type="submission" date="2020-10" db="EMBL/GenBank/DDBJ databases">
        <authorList>
            <person name="Gilroy R."/>
        </authorList>
    </citation>
    <scope>NUCLEOTIDE SEQUENCE</scope>
    <source>
        <strain evidence="1">ChiSjej5B23-6657</strain>
    </source>
</reference>
<evidence type="ECO:0000313" key="2">
    <source>
        <dbReference type="Proteomes" id="UP000823912"/>
    </source>
</evidence>
<gene>
    <name evidence="1" type="ORF">IAA55_10340</name>
</gene>